<evidence type="ECO:0000256" key="2">
    <source>
        <dbReference type="ARBA" id="ARBA00022475"/>
    </source>
</evidence>
<feature type="transmembrane region" description="Helical" evidence="9">
    <location>
        <begin position="149"/>
        <end position="169"/>
    </location>
</feature>
<feature type="transmembrane region" description="Helical" evidence="9">
    <location>
        <begin position="266"/>
        <end position="288"/>
    </location>
</feature>
<evidence type="ECO:0000256" key="7">
    <source>
        <dbReference type="ARBA" id="ARBA00023315"/>
    </source>
</evidence>
<keyword evidence="7 11" id="KW-0012">Acyltransferase</keyword>
<dbReference type="eggNOG" id="COG1835">
    <property type="taxonomic scope" value="Bacteria"/>
</dbReference>
<feature type="transmembrane region" description="Helical" evidence="9">
    <location>
        <begin position="484"/>
        <end position="505"/>
    </location>
</feature>
<dbReference type="EMBL" id="CP001700">
    <property type="protein sequence ID" value="ACU74065.1"/>
    <property type="molecule type" value="Genomic_DNA"/>
</dbReference>
<evidence type="ECO:0000256" key="4">
    <source>
        <dbReference type="ARBA" id="ARBA00022692"/>
    </source>
</evidence>
<dbReference type="GO" id="GO:0016747">
    <property type="term" value="F:acyltransferase activity, transferring groups other than amino-acyl groups"/>
    <property type="evidence" value="ECO:0007669"/>
    <property type="project" value="InterPro"/>
</dbReference>
<feature type="region of interest" description="Disordered" evidence="8">
    <location>
        <begin position="534"/>
        <end position="556"/>
    </location>
</feature>
<name>C7Q6N0_CATAD</name>
<dbReference type="Gene3D" id="3.40.50.1110">
    <property type="entry name" value="SGNH hydrolase"/>
    <property type="match status" value="1"/>
</dbReference>
<organism evidence="11 12">
    <name type="scientific">Catenulispora acidiphila (strain DSM 44928 / JCM 14897 / NBRC 102108 / NRRL B-24433 / ID139908)</name>
    <dbReference type="NCBI Taxonomy" id="479433"/>
    <lineage>
        <taxon>Bacteria</taxon>
        <taxon>Bacillati</taxon>
        <taxon>Actinomycetota</taxon>
        <taxon>Actinomycetes</taxon>
        <taxon>Catenulisporales</taxon>
        <taxon>Catenulisporaceae</taxon>
        <taxon>Catenulispora</taxon>
    </lineage>
</organism>
<keyword evidence="3 11" id="KW-0808">Transferase</keyword>
<keyword evidence="12" id="KW-1185">Reference proteome</keyword>
<keyword evidence="2" id="KW-1003">Cell membrane</keyword>
<dbReference type="GO" id="GO:0009103">
    <property type="term" value="P:lipopolysaccharide biosynthetic process"/>
    <property type="evidence" value="ECO:0007669"/>
    <property type="project" value="TreeGrafter"/>
</dbReference>
<dbReference type="KEGG" id="cai:Caci_5206"/>
<evidence type="ECO:0000313" key="12">
    <source>
        <dbReference type="Proteomes" id="UP000000851"/>
    </source>
</evidence>
<dbReference type="InterPro" id="IPR002656">
    <property type="entry name" value="Acyl_transf_3_dom"/>
</dbReference>
<dbReference type="STRING" id="479433.Caci_5206"/>
<evidence type="ECO:0000256" key="1">
    <source>
        <dbReference type="ARBA" id="ARBA00004651"/>
    </source>
</evidence>
<dbReference type="Pfam" id="PF01757">
    <property type="entry name" value="Acyl_transf_3"/>
    <property type="match status" value="1"/>
</dbReference>
<gene>
    <name evidence="11" type="ordered locus">Caci_5206</name>
</gene>
<feature type="domain" description="Acyltransferase 3" evidence="10">
    <location>
        <begin position="82"/>
        <end position="456"/>
    </location>
</feature>
<dbReference type="InterPro" id="IPR050879">
    <property type="entry name" value="Acyltransferase_3"/>
</dbReference>
<feature type="transmembrane region" description="Helical" evidence="9">
    <location>
        <begin position="345"/>
        <end position="365"/>
    </location>
</feature>
<dbReference type="PANTHER" id="PTHR23028:SF53">
    <property type="entry name" value="ACYL_TRANSF_3 DOMAIN-CONTAINING PROTEIN"/>
    <property type="match status" value="1"/>
</dbReference>
<accession>C7Q6N0</accession>
<sequence>MEPDERARPLPRHRFVELPVFGTASGRRGSGGSDAGTARTDGAAELRSIAGLEASTEADTPLRAGPEAGESLAPQPATARIPALDGLRAVAVAAVLLYHAGLTRFRGGFLGVDVFFVLSGYLITGLLAREYLATGAVALRRFYHRRARRLLPALFVVLAAVCAYVVLWLPSEAASFRSDATASVFYVTNWWFVAHGQSYFGGTGRPSLLLHLWSLAVEEQFYVVWPAFLLVALGRSPHSRGSGNGELTERTARAERAERLRALWRAVGWATLLAACSVGLTVLLYSPWRDPSRVYYGTDTRALELLIGVLAALLQIAREKPREQAEAETQSRPQPQPTANNARRIATESASFLTLAGILWAFAAVPATSSALYPVGLIAVSVASAVLIRTLVAGTAVSGLLSGRLFVWLGERSYALYLWHWPIFDITRPGADVTWAPQTVLLVRVLASVVLADLTYRYIETPIRHGALGRAADRAREAFGRRELGLPLATAGSALAVVAACAMLADTLVTTAAAHPADAKAVAVDNRPAAALDEPHGAAAQPQPQPQPHTAVAGATPAYPTALPPRPAHPPRVALIGDSQGMTLYLNRPPDTAGYLRLLDDTTEGCDFLGGRISSGAGDRRDLDAECGGTVAKWASRVTRDHADTALLMVGAWDLFDEQVDGAALPFGTAGWDAYFDTRLAAAVSTLKATGLPQLDLALLPCYRPVHTSGSSGGLWPERGDDSRVAHVNALLSAYATDPAHHVRAVYPPAQFCQDPTIAASRSYRWDGVHYYKPGARLYLRNAIPQLLEAKTS</sequence>
<proteinExistence type="predicted"/>
<dbReference type="InterPro" id="IPR036514">
    <property type="entry name" value="SGNH_hydro_sf"/>
</dbReference>
<evidence type="ECO:0000256" key="5">
    <source>
        <dbReference type="ARBA" id="ARBA00022989"/>
    </source>
</evidence>
<dbReference type="PANTHER" id="PTHR23028">
    <property type="entry name" value="ACETYLTRANSFERASE"/>
    <property type="match status" value="1"/>
</dbReference>
<dbReference type="InParanoid" id="C7Q6N0"/>
<dbReference type="GO" id="GO:0005886">
    <property type="term" value="C:plasma membrane"/>
    <property type="evidence" value="ECO:0007669"/>
    <property type="project" value="UniProtKB-SubCell"/>
</dbReference>
<dbReference type="RefSeq" id="WP_015793794.1">
    <property type="nucleotide sequence ID" value="NC_013131.1"/>
</dbReference>
<dbReference type="AlphaFoldDB" id="C7Q6N0"/>
<evidence type="ECO:0000256" key="3">
    <source>
        <dbReference type="ARBA" id="ARBA00022679"/>
    </source>
</evidence>
<evidence type="ECO:0000313" key="11">
    <source>
        <dbReference type="EMBL" id="ACU74065.1"/>
    </source>
</evidence>
<dbReference type="Proteomes" id="UP000000851">
    <property type="component" value="Chromosome"/>
</dbReference>
<evidence type="ECO:0000256" key="9">
    <source>
        <dbReference type="SAM" id="Phobius"/>
    </source>
</evidence>
<protein>
    <submittedName>
        <fullName evidence="11">Acyltransferase 3</fullName>
    </submittedName>
</protein>
<evidence type="ECO:0000256" key="8">
    <source>
        <dbReference type="SAM" id="MobiDB-lite"/>
    </source>
</evidence>
<reference evidence="11 12" key="1">
    <citation type="journal article" date="2009" name="Stand. Genomic Sci.">
        <title>Complete genome sequence of Catenulispora acidiphila type strain (ID 139908).</title>
        <authorList>
            <person name="Copeland A."/>
            <person name="Lapidus A."/>
            <person name="Glavina Del Rio T."/>
            <person name="Nolan M."/>
            <person name="Lucas S."/>
            <person name="Chen F."/>
            <person name="Tice H."/>
            <person name="Cheng J.F."/>
            <person name="Bruce D."/>
            <person name="Goodwin L."/>
            <person name="Pitluck S."/>
            <person name="Mikhailova N."/>
            <person name="Pati A."/>
            <person name="Ivanova N."/>
            <person name="Mavromatis K."/>
            <person name="Chen A."/>
            <person name="Palaniappan K."/>
            <person name="Chain P."/>
            <person name="Land M."/>
            <person name="Hauser L."/>
            <person name="Chang Y.J."/>
            <person name="Jeffries C.D."/>
            <person name="Chertkov O."/>
            <person name="Brettin T."/>
            <person name="Detter J.C."/>
            <person name="Han C."/>
            <person name="Ali Z."/>
            <person name="Tindall B.J."/>
            <person name="Goker M."/>
            <person name="Bristow J."/>
            <person name="Eisen J.A."/>
            <person name="Markowitz V."/>
            <person name="Hugenholtz P."/>
            <person name="Kyrpides N.C."/>
            <person name="Klenk H.P."/>
        </authorList>
    </citation>
    <scope>NUCLEOTIDE SEQUENCE [LARGE SCALE GENOMIC DNA]</scope>
    <source>
        <strain evidence="12">DSM 44928 / JCM 14897 / NBRC 102108 / NRRL B-24433 / ID139908</strain>
    </source>
</reference>
<evidence type="ECO:0000259" key="10">
    <source>
        <dbReference type="Pfam" id="PF01757"/>
    </source>
</evidence>
<feature type="region of interest" description="Disordered" evidence="8">
    <location>
        <begin position="21"/>
        <end position="40"/>
    </location>
</feature>
<comment type="subcellular location">
    <subcellularLocation>
        <location evidence="1">Cell membrane</location>
        <topology evidence="1">Multi-pass membrane protein</topology>
    </subcellularLocation>
</comment>
<evidence type="ECO:0000256" key="6">
    <source>
        <dbReference type="ARBA" id="ARBA00023136"/>
    </source>
</evidence>
<feature type="transmembrane region" description="Helical" evidence="9">
    <location>
        <begin position="208"/>
        <end position="233"/>
    </location>
</feature>
<keyword evidence="6 9" id="KW-0472">Membrane</keyword>
<dbReference type="SUPFAM" id="SSF52266">
    <property type="entry name" value="SGNH hydrolase"/>
    <property type="match status" value="1"/>
</dbReference>
<feature type="transmembrane region" description="Helical" evidence="9">
    <location>
        <begin position="108"/>
        <end position="128"/>
    </location>
</feature>
<keyword evidence="4 9" id="KW-0812">Transmembrane</keyword>
<feature type="transmembrane region" description="Helical" evidence="9">
    <location>
        <begin position="294"/>
        <end position="314"/>
    </location>
</feature>
<dbReference type="OrthoDB" id="3404679at2"/>
<keyword evidence="5 9" id="KW-1133">Transmembrane helix</keyword>
<dbReference type="HOGENOM" id="CLU_005679_10_1_11"/>